<dbReference type="InterPro" id="IPR006626">
    <property type="entry name" value="PbH1"/>
</dbReference>
<reference evidence="1 2" key="1">
    <citation type="submission" date="2019-09" db="EMBL/GenBank/DDBJ databases">
        <title>Genome sequence of Hymenobacter sp. M3.</title>
        <authorList>
            <person name="Srinivasan S."/>
        </authorList>
    </citation>
    <scope>NUCLEOTIDE SEQUENCE [LARGE SCALE GENOMIC DNA]</scope>
    <source>
        <strain evidence="1 2">M3</strain>
    </source>
</reference>
<protein>
    <submittedName>
        <fullName evidence="1">T9SS type A sorting domain-containing protein</fullName>
    </submittedName>
</protein>
<organism evidence="1 2">
    <name type="scientific">Hymenobacter busanensis</name>
    <dbReference type="NCBI Taxonomy" id="2607656"/>
    <lineage>
        <taxon>Bacteria</taxon>
        <taxon>Pseudomonadati</taxon>
        <taxon>Bacteroidota</taxon>
        <taxon>Cytophagia</taxon>
        <taxon>Cytophagales</taxon>
        <taxon>Hymenobacteraceae</taxon>
        <taxon>Hymenobacter</taxon>
    </lineage>
</organism>
<name>A0A7L4ZWX0_9BACT</name>
<comment type="caution">
    <text evidence="1">The sequence shown here is derived from an EMBL/GenBank/DDBJ whole genome shotgun (WGS) entry which is preliminary data.</text>
</comment>
<dbReference type="RefSeq" id="WP_151080759.1">
    <property type="nucleotide sequence ID" value="NZ_CP047647.1"/>
</dbReference>
<evidence type="ECO:0000313" key="2">
    <source>
        <dbReference type="Proteomes" id="UP000326380"/>
    </source>
</evidence>
<gene>
    <name evidence="1" type="ORF">F0P96_19925</name>
</gene>
<dbReference type="NCBIfam" id="TIGR04183">
    <property type="entry name" value="Por_Secre_tail"/>
    <property type="match status" value="1"/>
</dbReference>
<proteinExistence type="predicted"/>
<evidence type="ECO:0000313" key="1">
    <source>
        <dbReference type="EMBL" id="KAA9325276.1"/>
    </source>
</evidence>
<keyword evidence="2" id="KW-1185">Reference proteome</keyword>
<dbReference type="Gene3D" id="2.160.20.10">
    <property type="entry name" value="Single-stranded right-handed beta-helix, Pectin lyase-like"/>
    <property type="match status" value="1"/>
</dbReference>
<dbReference type="SUPFAM" id="SSF51126">
    <property type="entry name" value="Pectin lyase-like"/>
    <property type="match status" value="1"/>
</dbReference>
<dbReference type="SMART" id="SM00710">
    <property type="entry name" value="PbH1"/>
    <property type="match status" value="5"/>
</dbReference>
<dbReference type="InterPro" id="IPR026444">
    <property type="entry name" value="Secre_tail"/>
</dbReference>
<dbReference type="AlphaFoldDB" id="A0A7L4ZWX0"/>
<sequence>MRKYYLLLLLLGLSLSHSFAQFQTAGTNRRYTLAQLAAASGGYVTQVGTGWQINDTIRLAATDTLSITTNETIRLAAAALVYVDGTLLINPPDSVKFTAINTATPWHSFTFSTTGSASRLRKTVIEYCAGVRLISSDIQLFNCEIRRCVPTINGRLIGSGALNASSSSPLIQGCRFVRNARSAIASPANGGASPTIRNCQFLLNNVENGNYPQINLGPGNPAQTILIQNCLVVGNVSTNVGGGIGLSNLLGSGGVTKAEVRGNIIRNNRYGITVTGSNYNTLITRNLIQDNNTNPNAATGGSGINFTGNTQTGVVSRNVISGNLWGVTMVKSGTTTNGMLISFGDATSTDSTNVGRNRLVNNGNGGTIYDFYNNAPDALKAENNDWGTNVAATVEAHIVHNPDNATLGLVDYQPFLTPLAARTAAPLTAALYPNPARNQATLQLPAAGRVHVALRDVAGRLVREADVTATPDGRAVLVLAGLKPGLYVYQAEQNGRLASGRLAVE</sequence>
<dbReference type="Proteomes" id="UP000326380">
    <property type="component" value="Unassembled WGS sequence"/>
</dbReference>
<dbReference type="InterPro" id="IPR012334">
    <property type="entry name" value="Pectin_lyas_fold"/>
</dbReference>
<dbReference type="InterPro" id="IPR011050">
    <property type="entry name" value="Pectin_lyase_fold/virulence"/>
</dbReference>
<accession>A0A7L4ZWX0</accession>
<dbReference type="EMBL" id="VTWU01000010">
    <property type="protein sequence ID" value="KAA9325276.1"/>
    <property type="molecule type" value="Genomic_DNA"/>
</dbReference>